<dbReference type="Proteomes" id="UP000053477">
    <property type="component" value="Unassembled WGS sequence"/>
</dbReference>
<sequence length="220" mass="24864">MHATAAAALANNSQLHENAPWFRTSAPCPLMERRPRLSKCGMSRTDVFQAAYAMYGKSPRVTTSQSPDFPFRLPLITARTSPLSSKCNSASNSMQARRKSFDKKRKSDKFTDAIETQRLRLTWVRAIRKTKHARNETSRAEIEELKSKMEKLSAALRLHEREEETARIMVRTARNNYREEIVCAGLDPMDPKYRDALSSDEDSDASTVSSESDAESDATQ</sequence>
<proteinExistence type="predicted"/>
<protein>
    <submittedName>
        <fullName evidence="3">Uncharacterized protein</fullName>
    </submittedName>
</protein>
<name>A0A0H2R3K7_9AGAM</name>
<feature type="region of interest" description="Disordered" evidence="2">
    <location>
        <begin position="188"/>
        <end position="220"/>
    </location>
</feature>
<evidence type="ECO:0000256" key="2">
    <source>
        <dbReference type="SAM" id="MobiDB-lite"/>
    </source>
</evidence>
<gene>
    <name evidence="3" type="ORF">SCHPADRAFT_948023</name>
</gene>
<reference evidence="3 4" key="1">
    <citation type="submission" date="2015-04" db="EMBL/GenBank/DDBJ databases">
        <title>Complete genome sequence of Schizopora paradoxa KUC8140, a cosmopolitan wood degrader in East Asia.</title>
        <authorList>
            <consortium name="DOE Joint Genome Institute"/>
            <person name="Min B."/>
            <person name="Park H."/>
            <person name="Jang Y."/>
            <person name="Kim J.-J."/>
            <person name="Kim K.H."/>
            <person name="Pangilinan J."/>
            <person name="Lipzen A."/>
            <person name="Riley R."/>
            <person name="Grigoriev I.V."/>
            <person name="Spatafora J.W."/>
            <person name="Choi I.-G."/>
        </authorList>
    </citation>
    <scope>NUCLEOTIDE SEQUENCE [LARGE SCALE GENOMIC DNA]</scope>
    <source>
        <strain evidence="3 4">KUC8140</strain>
    </source>
</reference>
<dbReference type="InParanoid" id="A0A0H2R3K7"/>
<evidence type="ECO:0000256" key="1">
    <source>
        <dbReference type="SAM" id="Coils"/>
    </source>
</evidence>
<feature type="region of interest" description="Disordered" evidence="2">
    <location>
        <begin position="82"/>
        <end position="104"/>
    </location>
</feature>
<dbReference type="EMBL" id="KQ086745">
    <property type="protein sequence ID" value="KLO04058.1"/>
    <property type="molecule type" value="Genomic_DNA"/>
</dbReference>
<feature type="coiled-coil region" evidence="1">
    <location>
        <begin position="135"/>
        <end position="162"/>
    </location>
</feature>
<feature type="compositionally biased region" description="Polar residues" evidence="2">
    <location>
        <begin position="82"/>
        <end position="95"/>
    </location>
</feature>
<evidence type="ECO:0000313" key="4">
    <source>
        <dbReference type="Proteomes" id="UP000053477"/>
    </source>
</evidence>
<accession>A0A0H2R3K7</accession>
<dbReference type="AlphaFoldDB" id="A0A0H2R3K7"/>
<organism evidence="3 4">
    <name type="scientific">Schizopora paradoxa</name>
    <dbReference type="NCBI Taxonomy" id="27342"/>
    <lineage>
        <taxon>Eukaryota</taxon>
        <taxon>Fungi</taxon>
        <taxon>Dikarya</taxon>
        <taxon>Basidiomycota</taxon>
        <taxon>Agaricomycotina</taxon>
        <taxon>Agaricomycetes</taxon>
        <taxon>Hymenochaetales</taxon>
        <taxon>Schizoporaceae</taxon>
        <taxon>Schizopora</taxon>
    </lineage>
</organism>
<keyword evidence="1" id="KW-0175">Coiled coil</keyword>
<evidence type="ECO:0000313" key="3">
    <source>
        <dbReference type="EMBL" id="KLO04058.1"/>
    </source>
</evidence>
<keyword evidence="4" id="KW-1185">Reference proteome</keyword>